<organism evidence="1 2">
    <name type="scientific">Candidatus Nitrosocosmicus oleophilus</name>
    <dbReference type="NCBI Taxonomy" id="1353260"/>
    <lineage>
        <taxon>Archaea</taxon>
        <taxon>Nitrososphaerota</taxon>
        <taxon>Nitrososphaeria</taxon>
        <taxon>Nitrososphaerales</taxon>
        <taxon>Nitrososphaeraceae</taxon>
        <taxon>Candidatus Nitrosocosmicus</taxon>
    </lineage>
</organism>
<dbReference type="Proteomes" id="UP000058925">
    <property type="component" value="Chromosome"/>
</dbReference>
<protein>
    <submittedName>
        <fullName evidence="1">Uncharacterized protein</fullName>
    </submittedName>
</protein>
<accession>A0A654LTL2</accession>
<dbReference type="AlphaFoldDB" id="A0A654LTL2"/>
<dbReference type="EMBL" id="CP012850">
    <property type="protein sequence ID" value="ALI34708.1"/>
    <property type="molecule type" value="Genomic_DNA"/>
</dbReference>
<evidence type="ECO:0000313" key="1">
    <source>
        <dbReference type="EMBL" id="ALI34708.1"/>
    </source>
</evidence>
<reference evidence="2" key="1">
    <citation type="submission" date="2015-10" db="EMBL/GenBank/DDBJ databases">
        <title>Niche specialization of a soil ammonia-oxidizing archaeon, Candidatus Nitrosocosmicus oleophilus.</title>
        <authorList>
            <person name="Jung M.-Y."/>
            <person name="Rhee S.-K."/>
        </authorList>
    </citation>
    <scope>NUCLEOTIDE SEQUENCE [LARGE SCALE GENOMIC DNA]</scope>
    <source>
        <strain evidence="2">MY3</strain>
    </source>
</reference>
<proteinExistence type="predicted"/>
<keyword evidence="2" id="KW-1185">Reference proteome</keyword>
<sequence>MVKFMKEKLDSILKPKDYSLCKQPDSQTTNIAQKNIYYMYMPLQLP</sequence>
<evidence type="ECO:0000313" key="2">
    <source>
        <dbReference type="Proteomes" id="UP000058925"/>
    </source>
</evidence>
<name>A0A654LTL2_9ARCH</name>
<gene>
    <name evidence="1" type="ORF">NMY3_00496</name>
</gene>
<dbReference type="KEGG" id="taa:NMY3_00496"/>